<protein>
    <submittedName>
        <fullName evidence="1">FdxN element excision controlling factor protein</fullName>
    </submittedName>
</protein>
<dbReference type="CDD" id="cd16382">
    <property type="entry name" value="XisI-like"/>
    <property type="match status" value="1"/>
</dbReference>
<accession>A0A0D8ZNM4</accession>
<dbReference type="SUPFAM" id="SSF143847">
    <property type="entry name" value="XisI-like"/>
    <property type="match status" value="1"/>
</dbReference>
<reference evidence="1 2" key="1">
    <citation type="submission" date="2015-02" db="EMBL/GenBank/DDBJ databases">
        <title>Draft genome of a novel marine cyanobacterium (Chroococcales) isolated from South Atlantic Ocean.</title>
        <authorList>
            <person name="Rigonato J."/>
            <person name="Alvarenga D.O."/>
            <person name="Branco L.H."/>
            <person name="Varani A.M."/>
            <person name="Brandini F.P."/>
            <person name="Fiore M.F."/>
        </authorList>
    </citation>
    <scope>NUCLEOTIDE SEQUENCE [LARGE SCALE GENOMIC DNA]</scope>
    <source>
        <strain evidence="1 2">CENA595</strain>
    </source>
</reference>
<dbReference type="Gene3D" id="3.30.310.110">
    <property type="entry name" value="XisI-like"/>
    <property type="match status" value="1"/>
</dbReference>
<evidence type="ECO:0000313" key="2">
    <source>
        <dbReference type="Proteomes" id="UP000032452"/>
    </source>
</evidence>
<sequence>MDKLKNYRNIIQETLKPYVNISYANADIENKTVFDLASDRYLIVSTGWSKQGRIHGCLIHIDIIDGKVWVQRDGTEYGVTNELLEAGIPKTDIVLGFYEPAVRPHTGFAVA</sequence>
<organism evidence="1 2">
    <name type="scientific">Aliterella atlantica CENA595</name>
    <dbReference type="NCBI Taxonomy" id="1618023"/>
    <lineage>
        <taxon>Bacteria</taxon>
        <taxon>Bacillati</taxon>
        <taxon>Cyanobacteriota</taxon>
        <taxon>Cyanophyceae</taxon>
        <taxon>Chroococcidiopsidales</taxon>
        <taxon>Aliterellaceae</taxon>
        <taxon>Aliterella</taxon>
    </lineage>
</organism>
<proteinExistence type="predicted"/>
<dbReference type="InterPro" id="IPR014968">
    <property type="entry name" value="XisI"/>
</dbReference>
<gene>
    <name evidence="1" type="ORF">UH38_18290</name>
</gene>
<dbReference type="EMBL" id="JYON01000023">
    <property type="protein sequence ID" value="KJH70413.1"/>
    <property type="molecule type" value="Genomic_DNA"/>
</dbReference>
<keyword evidence="2" id="KW-1185">Reference proteome</keyword>
<dbReference type="Pfam" id="PF08869">
    <property type="entry name" value="XisI"/>
    <property type="match status" value="1"/>
</dbReference>
<dbReference type="RefSeq" id="WP_045056128.1">
    <property type="nucleotide sequence ID" value="NZ_CAWMDP010000015.1"/>
</dbReference>
<comment type="caution">
    <text evidence="1">The sequence shown here is derived from an EMBL/GenBank/DDBJ whole genome shotgun (WGS) entry which is preliminary data.</text>
</comment>
<dbReference type="AlphaFoldDB" id="A0A0D8ZNM4"/>
<evidence type="ECO:0000313" key="1">
    <source>
        <dbReference type="EMBL" id="KJH70413.1"/>
    </source>
</evidence>
<dbReference type="OrthoDB" id="467081at2"/>
<dbReference type="Proteomes" id="UP000032452">
    <property type="component" value="Unassembled WGS sequence"/>
</dbReference>
<dbReference type="STRING" id="1618023.UH38_18290"/>
<name>A0A0D8ZNM4_9CYAN</name>
<dbReference type="InterPro" id="IPR035943">
    <property type="entry name" value="XisI-like_sf"/>
</dbReference>